<organism evidence="2 3">
    <name type="scientific">Paraglaciecola mesophila</name>
    <dbReference type="NCBI Taxonomy" id="197222"/>
    <lineage>
        <taxon>Bacteria</taxon>
        <taxon>Pseudomonadati</taxon>
        <taxon>Pseudomonadota</taxon>
        <taxon>Gammaproteobacteria</taxon>
        <taxon>Alteromonadales</taxon>
        <taxon>Alteromonadaceae</taxon>
        <taxon>Paraglaciecola</taxon>
    </lineage>
</organism>
<evidence type="ECO:0000313" key="3">
    <source>
        <dbReference type="Proteomes" id="UP000464524"/>
    </source>
</evidence>
<dbReference type="InterPro" id="IPR001387">
    <property type="entry name" value="Cro/C1-type_HTH"/>
</dbReference>
<dbReference type="PROSITE" id="PS50943">
    <property type="entry name" value="HTH_CROC1"/>
    <property type="match status" value="1"/>
</dbReference>
<dbReference type="EMBL" id="CP047656">
    <property type="protein sequence ID" value="QHJ10433.1"/>
    <property type="molecule type" value="Genomic_DNA"/>
</dbReference>
<dbReference type="OrthoDB" id="8777496at2"/>
<dbReference type="Gene3D" id="1.10.260.40">
    <property type="entry name" value="lambda repressor-like DNA-binding domains"/>
    <property type="match status" value="1"/>
</dbReference>
<proteinExistence type="predicted"/>
<dbReference type="CDD" id="cd00093">
    <property type="entry name" value="HTH_XRE"/>
    <property type="match status" value="1"/>
</dbReference>
<protein>
    <recommendedName>
        <fullName evidence="1">HTH cro/C1-type domain-containing protein</fullName>
    </recommendedName>
</protein>
<dbReference type="AlphaFoldDB" id="A0A857JEK1"/>
<reference evidence="2 3" key="1">
    <citation type="submission" date="2019-12" db="EMBL/GenBank/DDBJ databases">
        <title>Genome sequencing and assembly of endphytes of Porphyra tenera.</title>
        <authorList>
            <person name="Park J.M."/>
            <person name="Shin R."/>
            <person name="Jo S.H."/>
        </authorList>
    </citation>
    <scope>NUCLEOTIDE SEQUENCE [LARGE SCALE GENOMIC DNA]</scope>
    <source>
        <strain evidence="2 3">GPM4</strain>
    </source>
</reference>
<sequence length="89" mass="10334">MYKSMQLIDMLRKKYRLRSDNTVAKKLGVSRSAVSRYRNQTGSIDDRLAVEIAEMLALDPFEVLASMRCERAARNNSPTDINFWRKYTA</sequence>
<dbReference type="Proteomes" id="UP000464524">
    <property type="component" value="Chromosome"/>
</dbReference>
<dbReference type="RefSeq" id="WP_160178309.1">
    <property type="nucleotide sequence ID" value="NZ_CP047656.1"/>
</dbReference>
<gene>
    <name evidence="2" type="ORF">FX988_00645</name>
</gene>
<evidence type="ECO:0000313" key="2">
    <source>
        <dbReference type="EMBL" id="QHJ10433.1"/>
    </source>
</evidence>
<name>A0A857JEK1_9ALTE</name>
<feature type="domain" description="HTH cro/C1-type" evidence="1">
    <location>
        <begin position="23"/>
        <end position="64"/>
    </location>
</feature>
<dbReference type="SUPFAM" id="SSF47413">
    <property type="entry name" value="lambda repressor-like DNA-binding domains"/>
    <property type="match status" value="1"/>
</dbReference>
<keyword evidence="3" id="KW-1185">Reference proteome</keyword>
<dbReference type="InterPro" id="IPR010982">
    <property type="entry name" value="Lambda_DNA-bd_dom_sf"/>
</dbReference>
<dbReference type="KEGG" id="pmes:FX988_00645"/>
<dbReference type="Pfam" id="PF01381">
    <property type="entry name" value="HTH_3"/>
    <property type="match status" value="1"/>
</dbReference>
<evidence type="ECO:0000259" key="1">
    <source>
        <dbReference type="PROSITE" id="PS50943"/>
    </source>
</evidence>
<dbReference type="GO" id="GO:0003677">
    <property type="term" value="F:DNA binding"/>
    <property type="evidence" value="ECO:0007669"/>
    <property type="project" value="InterPro"/>
</dbReference>
<accession>A0A857JEK1</accession>